<gene>
    <name evidence="1" type="ORF">IMCC12053_578</name>
</gene>
<keyword evidence="2" id="KW-1185">Reference proteome</keyword>
<dbReference type="AlphaFoldDB" id="A0A0P0A2N7"/>
<proteinExistence type="predicted"/>
<dbReference type="EMBL" id="CP012023">
    <property type="protein sequence ID" value="ALI54526.1"/>
    <property type="molecule type" value="Genomic_DNA"/>
</dbReference>
<name>A0A0P0A2N7_9RHOB</name>
<protein>
    <submittedName>
        <fullName evidence="1">Uncharacterized protein</fullName>
    </submittedName>
</protein>
<accession>A0A0P0A2N7</accession>
<dbReference type="KEGG" id="cmar:IMCC12053_578"/>
<reference evidence="1 2" key="1">
    <citation type="submission" date="2015-05" db="EMBL/GenBank/DDBJ databases">
        <authorList>
            <person name="Wang D.B."/>
            <person name="Wang M."/>
        </authorList>
    </citation>
    <scope>NUCLEOTIDE SEQUENCE [LARGE SCALE GENOMIC DNA]</scope>
    <source>
        <strain evidence="1 2">IMCC 12053</strain>
    </source>
</reference>
<dbReference type="RefSeq" id="WP_156320731.1">
    <property type="nucleotide sequence ID" value="NZ_CP012023.1"/>
</dbReference>
<evidence type="ECO:0000313" key="2">
    <source>
        <dbReference type="Proteomes" id="UP000064920"/>
    </source>
</evidence>
<organism evidence="1 2">
    <name type="scientific">Celeribacter marinus</name>
    <dbReference type="NCBI Taxonomy" id="1397108"/>
    <lineage>
        <taxon>Bacteria</taxon>
        <taxon>Pseudomonadati</taxon>
        <taxon>Pseudomonadota</taxon>
        <taxon>Alphaproteobacteria</taxon>
        <taxon>Rhodobacterales</taxon>
        <taxon>Roseobacteraceae</taxon>
        <taxon>Celeribacter</taxon>
    </lineage>
</organism>
<sequence length="58" mass="6740">MTTHTIMMALDIPETDRSTLRDHRNWVQICTLDGAILGWYGTTKKLTLNVYNFRGRNV</sequence>
<evidence type="ECO:0000313" key="1">
    <source>
        <dbReference type="EMBL" id="ALI54526.1"/>
    </source>
</evidence>
<dbReference type="PATRIC" id="fig|1397108.4.peg.597"/>
<dbReference type="STRING" id="1397108.IMCC12053_578"/>
<dbReference type="Proteomes" id="UP000064920">
    <property type="component" value="Chromosome"/>
</dbReference>